<evidence type="ECO:0000256" key="3">
    <source>
        <dbReference type="ARBA" id="ARBA00004138"/>
    </source>
</evidence>
<dbReference type="Gene3D" id="3.40.50.1440">
    <property type="entry name" value="Tubulin/FtsZ, GTPase domain"/>
    <property type="match status" value="1"/>
</dbReference>
<evidence type="ECO:0000256" key="7">
    <source>
        <dbReference type="ARBA" id="ARBA00022741"/>
    </source>
</evidence>
<comment type="subcellular location">
    <subcellularLocation>
        <location evidence="3">Cell projection</location>
        <location evidence="3">Cilium</location>
    </subcellularLocation>
    <subcellularLocation>
        <location evidence="1">Cytoplasm</location>
        <location evidence="1">Cytoskeleton</location>
        <location evidence="1">Microtubule organizing center</location>
        <location evidence="1">Centrosome</location>
        <location evidence="1">Centriole</location>
    </subcellularLocation>
    <subcellularLocation>
        <location evidence="2">Nucleus</location>
    </subcellularLocation>
</comment>
<evidence type="ECO:0000256" key="4">
    <source>
        <dbReference type="ARBA" id="ARBA00009636"/>
    </source>
</evidence>
<keyword evidence="8" id="KW-0970">Cilium biogenesis/degradation</keyword>
<keyword evidence="16" id="KW-1185">Reference proteome</keyword>
<protein>
    <recommendedName>
        <fullName evidence="5">Tubulin delta chain</fullName>
    </recommendedName>
    <alternativeName>
        <fullName evidence="12">Delta-tubulin</fullName>
    </alternativeName>
</protein>
<dbReference type="SMART" id="SM00864">
    <property type="entry name" value="Tubulin"/>
    <property type="match status" value="1"/>
</dbReference>
<evidence type="ECO:0000313" key="16">
    <source>
        <dbReference type="Proteomes" id="UP000749559"/>
    </source>
</evidence>
<reference evidence="15" key="1">
    <citation type="submission" date="2022-03" db="EMBL/GenBank/DDBJ databases">
        <authorList>
            <person name="Martin C."/>
        </authorList>
    </citation>
    <scope>NUCLEOTIDE SEQUENCE</scope>
</reference>
<dbReference type="Gene3D" id="1.10.287.600">
    <property type="entry name" value="Helix hairpin bin"/>
    <property type="match status" value="1"/>
</dbReference>
<evidence type="ECO:0000256" key="9">
    <source>
        <dbReference type="ARBA" id="ARBA00023134"/>
    </source>
</evidence>
<dbReference type="AlphaFoldDB" id="A0A8J1Y5T7"/>
<keyword evidence="10" id="KW-0539">Nucleus</keyword>
<keyword evidence="11" id="KW-0966">Cell projection</keyword>
<dbReference type="InterPro" id="IPR003008">
    <property type="entry name" value="Tubulin_FtsZ_GTPase"/>
</dbReference>
<evidence type="ECO:0000256" key="14">
    <source>
        <dbReference type="RuleBase" id="RU000352"/>
    </source>
</evidence>
<evidence type="ECO:0000256" key="10">
    <source>
        <dbReference type="ARBA" id="ARBA00023242"/>
    </source>
</evidence>
<comment type="function">
    <text evidence="13">Acts as a positive regulator of hedgehog signaling and regulates ciliary function.</text>
</comment>
<evidence type="ECO:0000256" key="11">
    <source>
        <dbReference type="ARBA" id="ARBA00023273"/>
    </source>
</evidence>
<dbReference type="GO" id="GO:0005634">
    <property type="term" value="C:nucleus"/>
    <property type="evidence" value="ECO:0007669"/>
    <property type="project" value="UniProtKB-SubCell"/>
</dbReference>
<dbReference type="GO" id="GO:0005525">
    <property type="term" value="F:GTP binding"/>
    <property type="evidence" value="ECO:0007669"/>
    <property type="project" value="UniProtKB-UniRule"/>
</dbReference>
<dbReference type="InterPro" id="IPR017975">
    <property type="entry name" value="Tubulin_CS"/>
</dbReference>
<keyword evidence="6 14" id="KW-0493">Microtubule</keyword>
<evidence type="ECO:0000256" key="13">
    <source>
        <dbReference type="ARBA" id="ARBA00046149"/>
    </source>
</evidence>
<dbReference type="InterPro" id="IPR002967">
    <property type="entry name" value="Delta_tubulin"/>
</dbReference>
<dbReference type="GO" id="GO:0005814">
    <property type="term" value="C:centriole"/>
    <property type="evidence" value="ECO:0007669"/>
    <property type="project" value="UniProtKB-SubCell"/>
</dbReference>
<gene>
    <name evidence="15" type="ORF">OFUS_LOCUS13817</name>
</gene>
<dbReference type="GO" id="GO:0007017">
    <property type="term" value="P:microtubule-based process"/>
    <property type="evidence" value="ECO:0007669"/>
    <property type="project" value="InterPro"/>
</dbReference>
<dbReference type="GO" id="GO:0005200">
    <property type="term" value="F:structural constituent of cytoskeleton"/>
    <property type="evidence" value="ECO:0007669"/>
    <property type="project" value="InterPro"/>
</dbReference>
<sequence>MSNVVVQVGQCGNQLGQHFWKQVLKDKQNNDSHGFVHYDGKFHSVNVDSEPKVVKRLLKDNKQSNFRKENVILGKRGRGTNWALGYNGPKSGDDRDLLGIATEAIRKEVERCDSFSGIVMVHSISGGTGSGVGAHLSEILRDEYPLAYQLSCVVAPHATGESPLQHYNSLLCLSWLQRFSDSIMFFQNDDILYRLNKRLKSDGRSVSFNDMNLHIAACMAGVMLPVDSVTPKCGMSIGMEPWEMIRSICPIPTTKFIHINQLNKSKLSWDELTSQVLHTVKRHDSAGKTFSSIANLVIARGDTTRSFPGHMTSISQKVKATYSAVTWNPFPVDFWIARHNSIGAKDSASVTIASNYSNVLDVLERTVRRSQQMYDAGAYLHWYWKHGLEKDVFESSFETIETVIKNYKDAVS</sequence>
<organism evidence="15 16">
    <name type="scientific">Owenia fusiformis</name>
    <name type="common">Polychaete worm</name>
    <dbReference type="NCBI Taxonomy" id="6347"/>
    <lineage>
        <taxon>Eukaryota</taxon>
        <taxon>Metazoa</taxon>
        <taxon>Spiralia</taxon>
        <taxon>Lophotrochozoa</taxon>
        <taxon>Annelida</taxon>
        <taxon>Polychaeta</taxon>
        <taxon>Sedentaria</taxon>
        <taxon>Canalipalpata</taxon>
        <taxon>Sabellida</taxon>
        <taxon>Oweniida</taxon>
        <taxon>Oweniidae</taxon>
        <taxon>Owenia</taxon>
    </lineage>
</organism>
<dbReference type="InterPro" id="IPR000217">
    <property type="entry name" value="Tubulin"/>
</dbReference>
<dbReference type="SUPFAM" id="SSF52490">
    <property type="entry name" value="Tubulin nucleotide-binding domain-like"/>
    <property type="match status" value="1"/>
</dbReference>
<evidence type="ECO:0000256" key="6">
    <source>
        <dbReference type="ARBA" id="ARBA00022701"/>
    </source>
</evidence>
<dbReference type="PANTHER" id="PTHR11588">
    <property type="entry name" value="TUBULIN"/>
    <property type="match status" value="1"/>
</dbReference>
<dbReference type="GO" id="GO:0005874">
    <property type="term" value="C:microtubule"/>
    <property type="evidence" value="ECO:0007669"/>
    <property type="project" value="UniProtKB-KW"/>
</dbReference>
<dbReference type="OrthoDB" id="2588702at2759"/>
<dbReference type="PROSITE" id="PS00227">
    <property type="entry name" value="TUBULIN"/>
    <property type="match status" value="1"/>
</dbReference>
<dbReference type="PRINTS" id="PR01224">
    <property type="entry name" value="DELTATUBULIN"/>
</dbReference>
<dbReference type="EMBL" id="CAIIXF020000007">
    <property type="protein sequence ID" value="CAH1788254.1"/>
    <property type="molecule type" value="Genomic_DNA"/>
</dbReference>
<dbReference type="PRINTS" id="PR01161">
    <property type="entry name" value="TUBULIN"/>
</dbReference>
<dbReference type="CDD" id="cd02189">
    <property type="entry name" value="delta_zeta_tubulin-like"/>
    <property type="match status" value="1"/>
</dbReference>
<proteinExistence type="inferred from homology"/>
<dbReference type="InterPro" id="IPR023123">
    <property type="entry name" value="Tubulin_C"/>
</dbReference>
<comment type="similarity">
    <text evidence="4 14">Belongs to the tubulin family.</text>
</comment>
<keyword evidence="7 14" id="KW-0547">Nucleotide-binding</keyword>
<dbReference type="Pfam" id="PF00091">
    <property type="entry name" value="Tubulin"/>
    <property type="match status" value="1"/>
</dbReference>
<dbReference type="GO" id="GO:0005929">
    <property type="term" value="C:cilium"/>
    <property type="evidence" value="ECO:0007669"/>
    <property type="project" value="UniProtKB-SubCell"/>
</dbReference>
<dbReference type="FunFam" id="3.40.50.1440:FF:000047">
    <property type="entry name" value="Tubulin delta chain"/>
    <property type="match status" value="1"/>
</dbReference>
<evidence type="ECO:0000256" key="5">
    <source>
        <dbReference type="ARBA" id="ARBA00014184"/>
    </source>
</evidence>
<accession>A0A8J1Y5T7</accession>
<comment type="caution">
    <text evidence="15">The sequence shown here is derived from an EMBL/GenBank/DDBJ whole genome shotgun (WGS) entry which is preliminary data.</text>
</comment>
<evidence type="ECO:0000256" key="8">
    <source>
        <dbReference type="ARBA" id="ARBA00022794"/>
    </source>
</evidence>
<dbReference type="InterPro" id="IPR036525">
    <property type="entry name" value="Tubulin/FtsZ_GTPase_sf"/>
</dbReference>
<dbReference type="SUPFAM" id="SSF55307">
    <property type="entry name" value="Tubulin C-terminal domain-like"/>
    <property type="match status" value="1"/>
</dbReference>
<evidence type="ECO:0000256" key="12">
    <source>
        <dbReference type="ARBA" id="ARBA00030594"/>
    </source>
</evidence>
<evidence type="ECO:0000256" key="2">
    <source>
        <dbReference type="ARBA" id="ARBA00004123"/>
    </source>
</evidence>
<name>A0A8J1Y5T7_OWEFU</name>
<keyword evidence="9 14" id="KW-0342">GTP-binding</keyword>
<dbReference type="InterPro" id="IPR008280">
    <property type="entry name" value="Tub_FtsZ_C"/>
</dbReference>
<evidence type="ECO:0000313" key="15">
    <source>
        <dbReference type="EMBL" id="CAH1788254.1"/>
    </source>
</evidence>
<dbReference type="GO" id="GO:0030030">
    <property type="term" value="P:cell projection organization"/>
    <property type="evidence" value="ECO:0007669"/>
    <property type="project" value="UniProtKB-KW"/>
</dbReference>
<dbReference type="Proteomes" id="UP000749559">
    <property type="component" value="Unassembled WGS sequence"/>
</dbReference>
<evidence type="ECO:0000256" key="1">
    <source>
        <dbReference type="ARBA" id="ARBA00004114"/>
    </source>
</evidence>